<evidence type="ECO:0000313" key="8">
    <source>
        <dbReference type="Proteomes" id="UP001140076"/>
    </source>
</evidence>
<dbReference type="Pfam" id="PF08352">
    <property type="entry name" value="oligo_HPY"/>
    <property type="match status" value="1"/>
</dbReference>
<dbReference type="Pfam" id="PF00005">
    <property type="entry name" value="ABC_tran"/>
    <property type="match status" value="2"/>
</dbReference>
<dbReference type="InterPro" id="IPR027417">
    <property type="entry name" value="P-loop_NTPase"/>
</dbReference>
<dbReference type="FunFam" id="3.40.50.300:FF:000016">
    <property type="entry name" value="Oligopeptide ABC transporter ATP-binding component"/>
    <property type="match status" value="1"/>
</dbReference>
<dbReference type="GO" id="GO:0005524">
    <property type="term" value="F:ATP binding"/>
    <property type="evidence" value="ECO:0007669"/>
    <property type="project" value="UniProtKB-KW"/>
</dbReference>
<dbReference type="PROSITE" id="PS00211">
    <property type="entry name" value="ABC_TRANSPORTER_1"/>
    <property type="match status" value="2"/>
</dbReference>
<dbReference type="PROSITE" id="PS50893">
    <property type="entry name" value="ABC_TRANSPORTER_2"/>
    <property type="match status" value="2"/>
</dbReference>
<name>A0A9X3NTQ4_9ACTN</name>
<dbReference type="Proteomes" id="UP001140076">
    <property type="component" value="Unassembled WGS sequence"/>
</dbReference>
<dbReference type="InterPro" id="IPR013563">
    <property type="entry name" value="Oligopep_ABC_C"/>
</dbReference>
<accession>A0A9X3NTQ4</accession>
<feature type="region of interest" description="Disordered" evidence="5">
    <location>
        <begin position="275"/>
        <end position="308"/>
    </location>
</feature>
<comment type="caution">
    <text evidence="7">The sequence shown here is derived from an EMBL/GenBank/DDBJ whole genome shotgun (WGS) entry which is preliminary data.</text>
</comment>
<feature type="non-terminal residue" evidence="7">
    <location>
        <position position="497"/>
    </location>
</feature>
<proteinExistence type="inferred from homology"/>
<keyword evidence="2" id="KW-0813">Transport</keyword>
<evidence type="ECO:0000256" key="1">
    <source>
        <dbReference type="ARBA" id="ARBA00005417"/>
    </source>
</evidence>
<dbReference type="CDD" id="cd03257">
    <property type="entry name" value="ABC_NikE_OppD_transporters"/>
    <property type="match status" value="2"/>
</dbReference>
<dbReference type="EMBL" id="JAJAQC010000040">
    <property type="protein sequence ID" value="MDA0566675.1"/>
    <property type="molecule type" value="Genomic_DNA"/>
</dbReference>
<keyword evidence="4 7" id="KW-0067">ATP-binding</keyword>
<dbReference type="GO" id="GO:0015833">
    <property type="term" value="P:peptide transport"/>
    <property type="evidence" value="ECO:0007669"/>
    <property type="project" value="InterPro"/>
</dbReference>
<dbReference type="SUPFAM" id="SSF52540">
    <property type="entry name" value="P-loop containing nucleoside triphosphate hydrolases"/>
    <property type="match status" value="2"/>
</dbReference>
<protein>
    <submittedName>
        <fullName evidence="7">ABC transporter ATP-binding protein</fullName>
    </submittedName>
</protein>
<dbReference type="AlphaFoldDB" id="A0A9X3NTQ4"/>
<dbReference type="InterPro" id="IPR003439">
    <property type="entry name" value="ABC_transporter-like_ATP-bd"/>
</dbReference>
<evidence type="ECO:0000256" key="4">
    <source>
        <dbReference type="ARBA" id="ARBA00022840"/>
    </source>
</evidence>
<dbReference type="PANTHER" id="PTHR43776:SF7">
    <property type="entry name" value="D,D-DIPEPTIDE TRANSPORT ATP-BINDING PROTEIN DDPF-RELATED"/>
    <property type="match status" value="1"/>
</dbReference>
<dbReference type="NCBIfam" id="NF008453">
    <property type="entry name" value="PRK11308.1"/>
    <property type="match status" value="2"/>
</dbReference>
<dbReference type="GO" id="GO:0055085">
    <property type="term" value="P:transmembrane transport"/>
    <property type="evidence" value="ECO:0007669"/>
    <property type="project" value="UniProtKB-ARBA"/>
</dbReference>
<feature type="domain" description="ABC transporter" evidence="6">
    <location>
        <begin position="6"/>
        <end position="257"/>
    </location>
</feature>
<feature type="compositionally biased region" description="Low complexity" evidence="5">
    <location>
        <begin position="279"/>
        <end position="296"/>
    </location>
</feature>
<reference evidence="7" key="1">
    <citation type="submission" date="2021-10" db="EMBL/GenBank/DDBJ databases">
        <title>Streptomonospora sp. nov., isolated from mangrove soil.</title>
        <authorList>
            <person name="Chen X."/>
            <person name="Ge X."/>
            <person name="Liu W."/>
        </authorList>
    </citation>
    <scope>NUCLEOTIDE SEQUENCE</scope>
    <source>
        <strain evidence="7">S1-112</strain>
    </source>
</reference>
<organism evidence="7 8">
    <name type="scientific">Streptomonospora mangrovi</name>
    <dbReference type="NCBI Taxonomy" id="2883123"/>
    <lineage>
        <taxon>Bacteria</taxon>
        <taxon>Bacillati</taxon>
        <taxon>Actinomycetota</taxon>
        <taxon>Actinomycetes</taxon>
        <taxon>Streptosporangiales</taxon>
        <taxon>Nocardiopsidaceae</taxon>
        <taxon>Streptomonospora</taxon>
    </lineage>
</organism>
<sequence>MTDPVVSVSDLRITFPTLEGRITAVDGISFEVPAGGALGIVGESGSGKSATSLALMGLHRGTTANVTGQIRVAGKDLTTAPDREVRAMRGNDIAMVFQDPMSSLHPQYTIGNQLVEAYRIHRPDASAAQARARAVESLERVGIPNAAKRVNSFPHEFSGGMRQRALIAMGLMCDPKVLLADEPTTALDVTVQAQILDLLDDLRRDLGMSLILVSHDLAVVAGSVDDVLVMQHGKIVERGDVRTVLSSPEHPYTRELLAAVPRVDVSRAQRRAQVRAERSAAAAAPAPAPQRTGATAKPEKSADGSDAPLLSVRNARMRFKVRGGLLGRATDFYAVDDVSFDLHQGETLGIVGESGSGKSTLSRMITRLLSPTSGEIVFEGRDITRLPERHLRPLRRDIQMIFQNPYSSLNPRVTIGDTIGSALRVQGERNTKEIQRRVQELLERVGLEAAHYNRFPHAFSGGQRQRIAIARALILRPKLVICDEPVSALDVSTQDQV</sequence>
<comment type="similarity">
    <text evidence="1">Belongs to the ABC transporter superfamily.</text>
</comment>
<gene>
    <name evidence="7" type="ORF">LG943_20510</name>
</gene>
<dbReference type="RefSeq" id="WP_270073933.1">
    <property type="nucleotide sequence ID" value="NZ_JAJAQC010000040.1"/>
</dbReference>
<evidence type="ECO:0000256" key="5">
    <source>
        <dbReference type="SAM" id="MobiDB-lite"/>
    </source>
</evidence>
<dbReference type="InterPro" id="IPR017871">
    <property type="entry name" value="ABC_transporter-like_CS"/>
</dbReference>
<feature type="domain" description="ABC transporter" evidence="6">
    <location>
        <begin position="312"/>
        <end position="497"/>
    </location>
</feature>
<keyword evidence="8" id="KW-1185">Reference proteome</keyword>
<dbReference type="GO" id="GO:0016887">
    <property type="term" value="F:ATP hydrolysis activity"/>
    <property type="evidence" value="ECO:0007669"/>
    <property type="project" value="InterPro"/>
</dbReference>
<evidence type="ECO:0000313" key="7">
    <source>
        <dbReference type="EMBL" id="MDA0566675.1"/>
    </source>
</evidence>
<evidence type="ECO:0000256" key="2">
    <source>
        <dbReference type="ARBA" id="ARBA00022448"/>
    </source>
</evidence>
<dbReference type="InterPro" id="IPR003593">
    <property type="entry name" value="AAA+_ATPase"/>
</dbReference>
<evidence type="ECO:0000256" key="3">
    <source>
        <dbReference type="ARBA" id="ARBA00022741"/>
    </source>
</evidence>
<dbReference type="Gene3D" id="3.40.50.300">
    <property type="entry name" value="P-loop containing nucleotide triphosphate hydrolases"/>
    <property type="match status" value="2"/>
</dbReference>
<evidence type="ECO:0000259" key="6">
    <source>
        <dbReference type="PROSITE" id="PS50893"/>
    </source>
</evidence>
<dbReference type="PANTHER" id="PTHR43776">
    <property type="entry name" value="TRANSPORT ATP-BINDING PROTEIN"/>
    <property type="match status" value="1"/>
</dbReference>
<keyword evidence="3" id="KW-0547">Nucleotide-binding</keyword>
<dbReference type="SMART" id="SM00382">
    <property type="entry name" value="AAA"/>
    <property type="match status" value="2"/>
</dbReference>
<dbReference type="InterPro" id="IPR050319">
    <property type="entry name" value="ABC_transp_ATP-bind"/>
</dbReference>